<evidence type="ECO:0000313" key="3">
    <source>
        <dbReference type="Proteomes" id="UP000008068"/>
    </source>
</evidence>
<dbReference type="EMBL" id="GL380048">
    <property type="protein sequence ID" value="EGT44287.1"/>
    <property type="molecule type" value="Genomic_DNA"/>
</dbReference>
<sequence>MCGFVPRVARQVKKVKKETAPKKAKAAKKPAAEKKAASKKKATKKTVAPAAPAQVAEPFVTRSGRKSTKPV</sequence>
<protein>
    <submittedName>
        <fullName evidence="2">Uncharacterized protein</fullName>
    </submittedName>
</protein>
<feature type="region of interest" description="Disordered" evidence="1">
    <location>
        <begin position="1"/>
        <end position="71"/>
    </location>
</feature>
<accession>G0P3N8</accession>
<dbReference type="Proteomes" id="UP000008068">
    <property type="component" value="Unassembled WGS sequence"/>
</dbReference>
<gene>
    <name evidence="2" type="ORF">CAEBREN_01005</name>
</gene>
<name>G0P3N8_CAEBE</name>
<dbReference type="InParanoid" id="G0P3N8"/>
<evidence type="ECO:0000256" key="1">
    <source>
        <dbReference type="SAM" id="MobiDB-lite"/>
    </source>
</evidence>
<organism evidence="3">
    <name type="scientific">Caenorhabditis brenneri</name>
    <name type="common">Nematode worm</name>
    <dbReference type="NCBI Taxonomy" id="135651"/>
    <lineage>
        <taxon>Eukaryota</taxon>
        <taxon>Metazoa</taxon>
        <taxon>Ecdysozoa</taxon>
        <taxon>Nematoda</taxon>
        <taxon>Chromadorea</taxon>
        <taxon>Rhabditida</taxon>
        <taxon>Rhabditina</taxon>
        <taxon>Rhabditomorpha</taxon>
        <taxon>Rhabditoidea</taxon>
        <taxon>Rhabditidae</taxon>
        <taxon>Peloderinae</taxon>
        <taxon>Caenorhabditis</taxon>
    </lineage>
</organism>
<feature type="compositionally biased region" description="Low complexity" evidence="1">
    <location>
        <begin position="45"/>
        <end position="58"/>
    </location>
</feature>
<dbReference type="HOGENOM" id="CLU_2742310_0_0_1"/>
<evidence type="ECO:0000313" key="2">
    <source>
        <dbReference type="EMBL" id="EGT44287.1"/>
    </source>
</evidence>
<feature type="compositionally biased region" description="Basic residues" evidence="1">
    <location>
        <begin position="10"/>
        <end position="28"/>
    </location>
</feature>
<dbReference type="AlphaFoldDB" id="G0P3N8"/>
<keyword evidence="3" id="KW-1185">Reference proteome</keyword>
<proteinExistence type="predicted"/>
<reference evidence="3" key="1">
    <citation type="submission" date="2011-07" db="EMBL/GenBank/DDBJ databases">
        <authorList>
            <consortium name="Caenorhabditis brenneri Sequencing and Analysis Consortium"/>
            <person name="Wilson R.K."/>
        </authorList>
    </citation>
    <scope>NUCLEOTIDE SEQUENCE [LARGE SCALE GENOMIC DNA]</scope>
    <source>
        <strain evidence="3">PB2801</strain>
    </source>
</reference>